<comment type="similarity">
    <text evidence="2">Belongs to the NPR1-interactor family.</text>
</comment>
<feature type="region of interest" description="Disordered" evidence="4">
    <location>
        <begin position="49"/>
        <end position="76"/>
    </location>
</feature>
<dbReference type="GO" id="GO:0010112">
    <property type="term" value="P:regulation of systemic acquired resistance"/>
    <property type="evidence" value="ECO:0007669"/>
    <property type="project" value="InterPro"/>
</dbReference>
<accession>A0A7I8KKJ2</accession>
<protein>
    <submittedName>
        <fullName evidence="6">Uncharacterized protein</fullName>
    </submittedName>
</protein>
<proteinExistence type="inferred from homology"/>
<evidence type="ECO:0000313" key="6">
    <source>
        <dbReference type="EMBL" id="CAA7397664.1"/>
    </source>
</evidence>
<comment type="subcellular location">
    <subcellularLocation>
        <location evidence="1">Nucleus</location>
    </subcellularLocation>
</comment>
<sequence length="114" mass="12493">MEAFFALLESIREMRKRSPVGSGEPRKKAKVGGSVWTPTFQWEDFASAADSGNWKGSNPSVGIGQGKEEKEDEGPWGWGGRARTFLRVLTISPLTIIITITFVIAGTRLNHVTS</sequence>
<gene>
    <name evidence="6" type="ORF">SI8410_06008329</name>
</gene>
<reference evidence="6" key="1">
    <citation type="submission" date="2020-02" db="EMBL/GenBank/DDBJ databases">
        <authorList>
            <person name="Scholz U."/>
            <person name="Mascher M."/>
            <person name="Fiebig A."/>
        </authorList>
    </citation>
    <scope>NUCLEOTIDE SEQUENCE</scope>
</reference>
<dbReference type="PANTHER" id="PTHR33669">
    <property type="entry name" value="PROTEIN NEGATIVE REGULATOR OF RESISTANCE"/>
    <property type="match status" value="1"/>
</dbReference>
<evidence type="ECO:0000313" key="7">
    <source>
        <dbReference type="Proteomes" id="UP000663760"/>
    </source>
</evidence>
<keyword evidence="5" id="KW-1133">Transmembrane helix</keyword>
<keyword evidence="7" id="KW-1185">Reference proteome</keyword>
<evidence type="ECO:0000256" key="5">
    <source>
        <dbReference type="SAM" id="Phobius"/>
    </source>
</evidence>
<evidence type="ECO:0000256" key="2">
    <source>
        <dbReference type="ARBA" id="ARBA00009937"/>
    </source>
</evidence>
<keyword evidence="5" id="KW-0812">Transmembrane</keyword>
<dbReference type="EMBL" id="LR746269">
    <property type="protein sequence ID" value="CAA7397664.1"/>
    <property type="molecule type" value="Genomic_DNA"/>
</dbReference>
<dbReference type="InterPro" id="IPR031425">
    <property type="entry name" value="NPR1/NH1-interacting"/>
</dbReference>
<keyword evidence="5" id="KW-0472">Membrane</keyword>
<dbReference type="PANTHER" id="PTHR33669:SF14">
    <property type="entry name" value="NRR REPRESSOR HOMOLOG 3"/>
    <property type="match status" value="1"/>
</dbReference>
<evidence type="ECO:0000256" key="3">
    <source>
        <dbReference type="ARBA" id="ARBA00023242"/>
    </source>
</evidence>
<keyword evidence="3" id="KW-0539">Nucleus</keyword>
<dbReference type="GO" id="GO:0005634">
    <property type="term" value="C:nucleus"/>
    <property type="evidence" value="ECO:0007669"/>
    <property type="project" value="UniProtKB-SubCell"/>
</dbReference>
<evidence type="ECO:0000256" key="4">
    <source>
        <dbReference type="SAM" id="MobiDB-lite"/>
    </source>
</evidence>
<dbReference type="Pfam" id="PF15699">
    <property type="entry name" value="NPR1_interact"/>
    <property type="match status" value="1"/>
</dbReference>
<organism evidence="6 7">
    <name type="scientific">Spirodela intermedia</name>
    <name type="common">Intermediate duckweed</name>
    <dbReference type="NCBI Taxonomy" id="51605"/>
    <lineage>
        <taxon>Eukaryota</taxon>
        <taxon>Viridiplantae</taxon>
        <taxon>Streptophyta</taxon>
        <taxon>Embryophyta</taxon>
        <taxon>Tracheophyta</taxon>
        <taxon>Spermatophyta</taxon>
        <taxon>Magnoliopsida</taxon>
        <taxon>Liliopsida</taxon>
        <taxon>Araceae</taxon>
        <taxon>Lemnoideae</taxon>
        <taxon>Spirodela</taxon>
    </lineage>
</organism>
<dbReference type="Proteomes" id="UP000663760">
    <property type="component" value="Chromosome 6"/>
</dbReference>
<name>A0A7I8KKJ2_SPIIN</name>
<evidence type="ECO:0000256" key="1">
    <source>
        <dbReference type="ARBA" id="ARBA00004123"/>
    </source>
</evidence>
<dbReference type="AlphaFoldDB" id="A0A7I8KKJ2"/>
<feature type="transmembrane region" description="Helical" evidence="5">
    <location>
        <begin position="85"/>
        <end position="105"/>
    </location>
</feature>